<dbReference type="GO" id="GO:0005524">
    <property type="term" value="F:ATP binding"/>
    <property type="evidence" value="ECO:0007669"/>
    <property type="project" value="UniProtKB-UniRule"/>
</dbReference>
<dbReference type="InterPro" id="IPR011545">
    <property type="entry name" value="DEAD/DEAH_box_helicase_dom"/>
</dbReference>
<evidence type="ECO:0000256" key="3">
    <source>
        <dbReference type="ARBA" id="ARBA00022806"/>
    </source>
</evidence>
<proteinExistence type="inferred from homology"/>
<reference evidence="12" key="1">
    <citation type="journal article" date="2021" name="Nat. Commun.">
        <title>Genomic analyses provide insights into spinach domestication and the genetic basis of agronomic traits.</title>
        <authorList>
            <person name="Cai X."/>
            <person name="Sun X."/>
            <person name="Xu C."/>
            <person name="Sun H."/>
            <person name="Wang X."/>
            <person name="Ge C."/>
            <person name="Zhang Z."/>
            <person name="Wang Q."/>
            <person name="Fei Z."/>
            <person name="Jiao C."/>
            <person name="Wang Q."/>
        </authorList>
    </citation>
    <scope>NUCLEOTIDE SEQUENCE [LARGE SCALE GENOMIC DNA]</scope>
    <source>
        <strain evidence="12">cv. Varoflay</strain>
    </source>
</reference>
<keyword evidence="1 7" id="KW-0547">Nucleotide-binding</keyword>
<feature type="region of interest" description="Disordered" evidence="8">
    <location>
        <begin position="213"/>
        <end position="254"/>
    </location>
</feature>
<dbReference type="PANTHER" id="PTHR24031">
    <property type="entry name" value="RNA HELICASE"/>
    <property type="match status" value="1"/>
</dbReference>
<gene>
    <name evidence="13" type="primary">LOC110802098</name>
</gene>
<dbReference type="InterPro" id="IPR014014">
    <property type="entry name" value="RNA_helicase_DEAD_Q_motif"/>
</dbReference>
<dbReference type="CDD" id="cd18787">
    <property type="entry name" value="SF2_C_DEAD"/>
    <property type="match status" value="1"/>
</dbReference>
<dbReference type="PROSITE" id="PS51192">
    <property type="entry name" value="HELICASE_ATP_BIND_1"/>
    <property type="match status" value="1"/>
</dbReference>
<feature type="domain" description="Helicase ATP-binding" evidence="9">
    <location>
        <begin position="362"/>
        <end position="545"/>
    </location>
</feature>
<dbReference type="KEGG" id="soe:110802098"/>
<keyword evidence="5 7" id="KW-0694">RNA-binding</keyword>
<evidence type="ECO:0000259" key="11">
    <source>
        <dbReference type="PROSITE" id="PS51195"/>
    </source>
</evidence>
<dbReference type="AlphaFoldDB" id="A0A9R0K9A7"/>
<protein>
    <recommendedName>
        <fullName evidence="7">ATP-dependent RNA helicase</fullName>
        <ecNumber evidence="7">3.6.4.13</ecNumber>
    </recommendedName>
</protein>
<keyword evidence="3 7" id="KW-0347">Helicase</keyword>
<organism evidence="12 13">
    <name type="scientific">Spinacia oleracea</name>
    <name type="common">Spinach</name>
    <dbReference type="NCBI Taxonomy" id="3562"/>
    <lineage>
        <taxon>Eukaryota</taxon>
        <taxon>Viridiplantae</taxon>
        <taxon>Streptophyta</taxon>
        <taxon>Embryophyta</taxon>
        <taxon>Tracheophyta</taxon>
        <taxon>Spermatophyta</taxon>
        <taxon>Magnoliopsida</taxon>
        <taxon>eudicotyledons</taxon>
        <taxon>Gunneridae</taxon>
        <taxon>Pentapetalae</taxon>
        <taxon>Caryophyllales</taxon>
        <taxon>Chenopodiaceae</taxon>
        <taxon>Chenopodioideae</taxon>
        <taxon>Anserineae</taxon>
        <taxon>Spinacia</taxon>
    </lineage>
</organism>
<evidence type="ECO:0000259" key="10">
    <source>
        <dbReference type="PROSITE" id="PS51194"/>
    </source>
</evidence>
<dbReference type="GO" id="GO:0016787">
    <property type="term" value="F:hydrolase activity"/>
    <property type="evidence" value="ECO:0007669"/>
    <property type="project" value="UniProtKB-KW"/>
</dbReference>
<accession>A0A9R0K9A7</accession>
<dbReference type="GO" id="GO:0003724">
    <property type="term" value="F:RNA helicase activity"/>
    <property type="evidence" value="ECO:0007669"/>
    <property type="project" value="UniProtKB-EC"/>
</dbReference>
<feature type="short sequence motif" description="Q motif" evidence="6">
    <location>
        <begin position="331"/>
        <end position="359"/>
    </location>
</feature>
<sequence length="800" mass="91092">MITTVIFRETSRIYRRRPPFGLLWVRSMGGGARTFPGGLNKWQWKRLHEKKACEKEKRLIDQEKQLYQARLRSQIRASVSGLPEKPEGPSHSPISPKEHLKALADRFVKHGAEDLWNDDDGPIHSPPHPGSNKPIDPRNFIKDGNLQQKRGYCSQRNDGSFDSLLNSRVFWGDLQQIRGFTEGNLITFRGNLEQKRGYPGNVRGKVKKFYKHIKGSSSSEDDEEDHGTVSSNARWPKFVLEGDAPGTEEEREKGDVKNVKRFMGNATLGNYDVKVTRKRIVQELEDYAEQEDEEGEKAMKLYEIKQEIIERKRVEETHEVIDQDEFVASGKRFDDSGISPLTVKALTAAGYAVMTRVQEDTLSVFLEGKDAFIKSRSGTGKTTAFLLPAIETVLKAMNSDKAKRVPPIYVLIICPTRELASQIAAEARVLLKYHDGLGVQMLVGGTRFKDDQKRLELDPCQILVATPGRLLDHIETKSGLSTRLMGLKMLVLDEADHLLSLGYRKDMEKIVDCLPRRRQSLLFSATVPKEVRRISQLVLKREHSFINTVDAGSPDSNSKVKQSYIIAPHDVHFQVVYQLLKDHITGVPDYKVIVFCATGMVTSLMYLFFREMQLNVREIHSRKAQLYRTRIVDEFKQSKRLILISSDVSSRGINYPDVTLVIQVGIPSDREQYVHRLGRTGREGKDGEGILLLAPWEEHFLEYIRDMPIERSSAPHVDQHAKSKMEDSMAKIDTSVKESAYHAWLGYYNSLREIGRDKTSLVHWANQFCESIGLEKPPALFRKTVVKMGLKDIPGIRVRK</sequence>
<dbReference type="InterPro" id="IPR014001">
    <property type="entry name" value="Helicase_ATP-bd"/>
</dbReference>
<dbReference type="PROSITE" id="PS51195">
    <property type="entry name" value="Q_MOTIF"/>
    <property type="match status" value="1"/>
</dbReference>
<evidence type="ECO:0000256" key="7">
    <source>
        <dbReference type="RuleBase" id="RU365068"/>
    </source>
</evidence>
<evidence type="ECO:0000313" key="13">
    <source>
        <dbReference type="RefSeq" id="XP_021863215.2"/>
    </source>
</evidence>
<reference evidence="13" key="2">
    <citation type="submission" date="2025-08" db="UniProtKB">
        <authorList>
            <consortium name="RefSeq"/>
        </authorList>
    </citation>
    <scope>IDENTIFICATION</scope>
    <source>
        <tissue evidence="13">Leaf</tissue>
    </source>
</reference>
<feature type="domain" description="DEAD-box RNA helicase Q" evidence="11">
    <location>
        <begin position="331"/>
        <end position="359"/>
    </location>
</feature>
<evidence type="ECO:0000256" key="5">
    <source>
        <dbReference type="ARBA" id="ARBA00022884"/>
    </source>
</evidence>
<keyword evidence="4 7" id="KW-0067">ATP-binding</keyword>
<dbReference type="SMART" id="SM00490">
    <property type="entry name" value="HELICc"/>
    <property type="match status" value="1"/>
</dbReference>
<evidence type="ECO:0000313" key="12">
    <source>
        <dbReference type="Proteomes" id="UP000813463"/>
    </source>
</evidence>
<evidence type="ECO:0000256" key="8">
    <source>
        <dbReference type="SAM" id="MobiDB-lite"/>
    </source>
</evidence>
<dbReference type="Pfam" id="PF00271">
    <property type="entry name" value="Helicase_C"/>
    <property type="match status" value="1"/>
</dbReference>
<comment type="catalytic activity">
    <reaction evidence="7">
        <text>ATP + H2O = ADP + phosphate + H(+)</text>
        <dbReference type="Rhea" id="RHEA:13065"/>
        <dbReference type="ChEBI" id="CHEBI:15377"/>
        <dbReference type="ChEBI" id="CHEBI:15378"/>
        <dbReference type="ChEBI" id="CHEBI:30616"/>
        <dbReference type="ChEBI" id="CHEBI:43474"/>
        <dbReference type="ChEBI" id="CHEBI:456216"/>
        <dbReference type="EC" id="3.6.4.13"/>
    </reaction>
</comment>
<dbReference type="GO" id="GO:0003723">
    <property type="term" value="F:RNA binding"/>
    <property type="evidence" value="ECO:0007669"/>
    <property type="project" value="UniProtKB-UniRule"/>
</dbReference>
<dbReference type="GeneID" id="110802098"/>
<evidence type="ECO:0000256" key="2">
    <source>
        <dbReference type="ARBA" id="ARBA00022801"/>
    </source>
</evidence>
<dbReference type="Pfam" id="PF00270">
    <property type="entry name" value="DEAD"/>
    <property type="match status" value="1"/>
</dbReference>
<comment type="function">
    <text evidence="7">RNA helicase.</text>
</comment>
<evidence type="ECO:0000256" key="6">
    <source>
        <dbReference type="PROSITE-ProRule" id="PRU00552"/>
    </source>
</evidence>
<comment type="domain">
    <text evidence="7">The Q motif is unique to and characteristic of the DEAD box family of RNA helicases and controls ATP binding and hydrolysis.</text>
</comment>
<feature type="region of interest" description="Disordered" evidence="8">
    <location>
        <begin position="114"/>
        <end position="138"/>
    </location>
</feature>
<keyword evidence="12" id="KW-1185">Reference proteome</keyword>
<dbReference type="InterPro" id="IPR001650">
    <property type="entry name" value="Helicase_C-like"/>
</dbReference>
<comment type="similarity">
    <text evidence="7">Belongs to the DEAD box helicase family.</text>
</comment>
<dbReference type="SUPFAM" id="SSF52540">
    <property type="entry name" value="P-loop containing nucleoside triphosphate hydrolases"/>
    <property type="match status" value="1"/>
</dbReference>
<name>A0A9R0K9A7_SPIOL</name>
<dbReference type="EC" id="3.6.4.13" evidence="7"/>
<evidence type="ECO:0000256" key="1">
    <source>
        <dbReference type="ARBA" id="ARBA00022741"/>
    </source>
</evidence>
<keyword evidence="2 7" id="KW-0378">Hydrolase</keyword>
<feature type="domain" description="Helicase C-terminal" evidence="10">
    <location>
        <begin position="579"/>
        <end position="729"/>
    </location>
</feature>
<dbReference type="Gene3D" id="3.40.50.300">
    <property type="entry name" value="P-loop containing nucleotide triphosphate hydrolases"/>
    <property type="match status" value="2"/>
</dbReference>
<dbReference type="Proteomes" id="UP000813463">
    <property type="component" value="Chromosome 6"/>
</dbReference>
<dbReference type="InterPro" id="IPR027417">
    <property type="entry name" value="P-loop_NTPase"/>
</dbReference>
<dbReference type="PROSITE" id="PS51194">
    <property type="entry name" value="HELICASE_CTER"/>
    <property type="match status" value="1"/>
</dbReference>
<dbReference type="RefSeq" id="XP_021863215.2">
    <property type="nucleotide sequence ID" value="XM_022007523.2"/>
</dbReference>
<dbReference type="SMART" id="SM00487">
    <property type="entry name" value="DEXDc"/>
    <property type="match status" value="1"/>
</dbReference>
<evidence type="ECO:0000259" key="9">
    <source>
        <dbReference type="PROSITE" id="PS51192"/>
    </source>
</evidence>
<evidence type="ECO:0000256" key="4">
    <source>
        <dbReference type="ARBA" id="ARBA00022840"/>
    </source>
</evidence>